<gene>
    <name evidence="1" type="ORF">M9H77_07784</name>
</gene>
<organism evidence="1 2">
    <name type="scientific">Catharanthus roseus</name>
    <name type="common">Madagascar periwinkle</name>
    <name type="synonym">Vinca rosea</name>
    <dbReference type="NCBI Taxonomy" id="4058"/>
    <lineage>
        <taxon>Eukaryota</taxon>
        <taxon>Viridiplantae</taxon>
        <taxon>Streptophyta</taxon>
        <taxon>Embryophyta</taxon>
        <taxon>Tracheophyta</taxon>
        <taxon>Spermatophyta</taxon>
        <taxon>Magnoliopsida</taxon>
        <taxon>eudicotyledons</taxon>
        <taxon>Gunneridae</taxon>
        <taxon>Pentapetalae</taxon>
        <taxon>asterids</taxon>
        <taxon>lamiids</taxon>
        <taxon>Gentianales</taxon>
        <taxon>Apocynaceae</taxon>
        <taxon>Rauvolfioideae</taxon>
        <taxon>Vinceae</taxon>
        <taxon>Catharanthinae</taxon>
        <taxon>Catharanthus</taxon>
    </lineage>
</organism>
<protein>
    <submittedName>
        <fullName evidence="1">Uncharacterized protein</fullName>
    </submittedName>
</protein>
<dbReference type="EMBL" id="CM044702">
    <property type="protein sequence ID" value="KAI5676834.1"/>
    <property type="molecule type" value="Genomic_DNA"/>
</dbReference>
<evidence type="ECO:0000313" key="2">
    <source>
        <dbReference type="Proteomes" id="UP001060085"/>
    </source>
</evidence>
<comment type="caution">
    <text evidence="1">The sequence shown here is derived from an EMBL/GenBank/DDBJ whole genome shotgun (WGS) entry which is preliminary data.</text>
</comment>
<proteinExistence type="predicted"/>
<reference evidence="2" key="1">
    <citation type="journal article" date="2023" name="Nat. Plants">
        <title>Single-cell RNA sequencing provides a high-resolution roadmap for understanding the multicellular compartmentation of specialized metabolism.</title>
        <authorList>
            <person name="Sun S."/>
            <person name="Shen X."/>
            <person name="Li Y."/>
            <person name="Li Y."/>
            <person name="Wang S."/>
            <person name="Li R."/>
            <person name="Zhang H."/>
            <person name="Shen G."/>
            <person name="Guo B."/>
            <person name="Wei J."/>
            <person name="Xu J."/>
            <person name="St-Pierre B."/>
            <person name="Chen S."/>
            <person name="Sun C."/>
        </authorList>
    </citation>
    <scope>NUCLEOTIDE SEQUENCE [LARGE SCALE GENOMIC DNA]</scope>
</reference>
<dbReference type="Proteomes" id="UP001060085">
    <property type="component" value="Linkage Group LG02"/>
</dbReference>
<sequence>MVMPAMIGGSGLVEVGSGTGWTVYPPLSGITGHSGGAVDSAISSLNLSDTDGIVDGDGSFQVSKKGYTSLEITMGLEDLPLLRYIQHMLGGNIKMRAGAKAYLYRLHNQLGMIKIMNCINGHIRHSARLLQLPCVCQVPDIPVVLPIPLDAQSNWFAGFFNADGTITIAMKRGLP</sequence>
<accession>A0ACC0BVX1</accession>
<name>A0ACC0BVX1_CATRO</name>
<keyword evidence="2" id="KW-1185">Reference proteome</keyword>
<evidence type="ECO:0000313" key="1">
    <source>
        <dbReference type="EMBL" id="KAI5676834.1"/>
    </source>
</evidence>